<comment type="caution">
    <text evidence="2">The sequence shown here is derived from an EMBL/GenBank/DDBJ whole genome shotgun (WGS) entry which is preliminary data.</text>
</comment>
<keyword evidence="1" id="KW-0732">Signal</keyword>
<reference evidence="3" key="1">
    <citation type="journal article" date="2019" name="Int. J. Syst. Evol. Microbiol.">
        <title>The Global Catalogue of Microorganisms (GCM) 10K type strain sequencing project: providing services to taxonomists for standard genome sequencing and annotation.</title>
        <authorList>
            <consortium name="The Broad Institute Genomics Platform"/>
            <consortium name="The Broad Institute Genome Sequencing Center for Infectious Disease"/>
            <person name="Wu L."/>
            <person name="Ma J."/>
        </authorList>
    </citation>
    <scope>NUCLEOTIDE SEQUENCE [LARGE SCALE GENOMIC DNA]</scope>
    <source>
        <strain evidence="3">CGMCC 1.10131</strain>
    </source>
</reference>
<accession>A0ABQ1HWY3</accession>
<evidence type="ECO:0000256" key="1">
    <source>
        <dbReference type="SAM" id="SignalP"/>
    </source>
</evidence>
<dbReference type="EMBL" id="BMDY01000002">
    <property type="protein sequence ID" value="GGA95540.1"/>
    <property type="molecule type" value="Genomic_DNA"/>
</dbReference>
<organism evidence="2 3">
    <name type="scientific">Agarivorans gilvus</name>
    <dbReference type="NCBI Taxonomy" id="680279"/>
    <lineage>
        <taxon>Bacteria</taxon>
        <taxon>Pseudomonadati</taxon>
        <taxon>Pseudomonadota</taxon>
        <taxon>Gammaproteobacteria</taxon>
        <taxon>Alteromonadales</taxon>
        <taxon>Alteromonadaceae</taxon>
        <taxon>Agarivorans</taxon>
    </lineage>
</organism>
<evidence type="ECO:0000313" key="2">
    <source>
        <dbReference type="EMBL" id="GGA95540.1"/>
    </source>
</evidence>
<gene>
    <name evidence="2" type="ORF">GCM10007414_05440</name>
</gene>
<evidence type="ECO:0000313" key="3">
    <source>
        <dbReference type="Proteomes" id="UP000651977"/>
    </source>
</evidence>
<dbReference type="Proteomes" id="UP000651977">
    <property type="component" value="Unassembled WGS sequence"/>
</dbReference>
<proteinExistence type="predicted"/>
<dbReference type="RefSeq" id="WP_055731560.1">
    <property type="nucleotide sequence ID" value="NZ_BMDY01000002.1"/>
</dbReference>
<name>A0ABQ1HWY3_9ALTE</name>
<feature type="chain" id="PRO_5047126599" evidence="1">
    <location>
        <begin position="22"/>
        <end position="115"/>
    </location>
</feature>
<keyword evidence="3" id="KW-1185">Reference proteome</keyword>
<sequence>MRQSLRITASALALLSSAVVAYPGTLSTLLEGEQLVATVSSQVEQPIRCQLVAEPDIVWFELEEEPISFRIEAGYRTHDLSLYCKIIEQKTKPRPWRINPYNTPIPSWNKKIFPE</sequence>
<feature type="signal peptide" evidence="1">
    <location>
        <begin position="1"/>
        <end position="21"/>
    </location>
</feature>
<protein>
    <submittedName>
        <fullName evidence="2">Uncharacterized protein</fullName>
    </submittedName>
</protein>